<name>A0A835S2D3_VANPL</name>
<dbReference type="AlphaFoldDB" id="A0A835S2D3"/>
<accession>A0A835S2D3</accession>
<dbReference type="InterPro" id="IPR006740">
    <property type="entry name" value="DUF604"/>
</dbReference>
<dbReference type="Pfam" id="PF04646">
    <property type="entry name" value="DUF604"/>
    <property type="match status" value="1"/>
</dbReference>
<gene>
    <name evidence="1" type="ORF">HPP92_003087</name>
</gene>
<dbReference type="Proteomes" id="UP000639772">
    <property type="component" value="Chromosome 1"/>
</dbReference>
<reference evidence="1 2" key="1">
    <citation type="journal article" date="2020" name="Nat. Food">
        <title>A phased Vanilla planifolia genome enables genetic improvement of flavour and production.</title>
        <authorList>
            <person name="Hasing T."/>
            <person name="Tang H."/>
            <person name="Brym M."/>
            <person name="Khazi F."/>
            <person name="Huang T."/>
            <person name="Chambers A.H."/>
        </authorList>
    </citation>
    <scope>NUCLEOTIDE SEQUENCE [LARGE SCALE GENOMIC DNA]</scope>
    <source>
        <tissue evidence="1">Leaf</tissue>
    </source>
</reference>
<sequence>MQDRCIHRYPALYGSDDRIQACMAELGVPLTHHPGFHQFDVYGNLLGLLAAHPIAPLLTLHHLDVVETIFPDSRTQAAALRRLFDGPVRPSIPPGDATVDLLRRRATLDGVGVGGSSYRWWGG</sequence>
<protein>
    <submittedName>
        <fullName evidence="1">Uncharacterized protein</fullName>
    </submittedName>
</protein>
<dbReference type="PANTHER" id="PTHR10811">
    <property type="entry name" value="FRINGE-RELATED"/>
    <property type="match status" value="1"/>
</dbReference>
<comment type="caution">
    <text evidence="1">The sequence shown here is derived from an EMBL/GenBank/DDBJ whole genome shotgun (WGS) entry which is preliminary data.</text>
</comment>
<dbReference type="Gene3D" id="3.90.550.50">
    <property type="match status" value="1"/>
</dbReference>
<evidence type="ECO:0000313" key="2">
    <source>
        <dbReference type="Proteomes" id="UP000639772"/>
    </source>
</evidence>
<dbReference type="EMBL" id="JADCNM010000001">
    <property type="protein sequence ID" value="KAG0503015.1"/>
    <property type="molecule type" value="Genomic_DNA"/>
</dbReference>
<evidence type="ECO:0000313" key="1">
    <source>
        <dbReference type="EMBL" id="KAG0503015.1"/>
    </source>
</evidence>
<proteinExistence type="predicted"/>
<organism evidence="1 2">
    <name type="scientific">Vanilla planifolia</name>
    <name type="common">Vanilla</name>
    <dbReference type="NCBI Taxonomy" id="51239"/>
    <lineage>
        <taxon>Eukaryota</taxon>
        <taxon>Viridiplantae</taxon>
        <taxon>Streptophyta</taxon>
        <taxon>Embryophyta</taxon>
        <taxon>Tracheophyta</taxon>
        <taxon>Spermatophyta</taxon>
        <taxon>Magnoliopsida</taxon>
        <taxon>Liliopsida</taxon>
        <taxon>Asparagales</taxon>
        <taxon>Orchidaceae</taxon>
        <taxon>Vanilloideae</taxon>
        <taxon>Vanilleae</taxon>
        <taxon>Vanilla</taxon>
    </lineage>
</organism>
<dbReference type="OrthoDB" id="421979at2759"/>